<organism evidence="1 2">
    <name type="scientific">Anaeramoeba flamelloides</name>
    <dbReference type="NCBI Taxonomy" id="1746091"/>
    <lineage>
        <taxon>Eukaryota</taxon>
        <taxon>Metamonada</taxon>
        <taxon>Anaeramoebidae</taxon>
        <taxon>Anaeramoeba</taxon>
    </lineage>
</organism>
<name>A0AAV7YDU3_9EUKA</name>
<proteinExistence type="predicted"/>
<dbReference type="PANTHER" id="PTHR42827">
    <property type="entry name" value="IRON-SULFUR CLUSTER-BINDING PROTEIN-RELATED"/>
    <property type="match status" value="1"/>
</dbReference>
<dbReference type="Proteomes" id="UP001146793">
    <property type="component" value="Unassembled WGS sequence"/>
</dbReference>
<dbReference type="EMBL" id="JANTQA010000060">
    <property type="protein sequence ID" value="KAJ3428011.1"/>
    <property type="molecule type" value="Genomic_DNA"/>
</dbReference>
<evidence type="ECO:0000313" key="1">
    <source>
        <dbReference type="EMBL" id="KAJ3428011.1"/>
    </source>
</evidence>
<gene>
    <name evidence="1" type="ORF">M0812_25642</name>
</gene>
<dbReference type="PANTHER" id="PTHR42827:SF1">
    <property type="entry name" value="IRON-SULFUR CLUSTER-BINDING PROTEIN"/>
    <property type="match status" value="1"/>
</dbReference>
<comment type="caution">
    <text evidence="1">The sequence shown here is derived from an EMBL/GenBank/DDBJ whole genome shotgun (WGS) entry which is preliminary data.</text>
</comment>
<protein>
    <submittedName>
        <fullName evidence="1">Iron-sulfur cluster-binding protein-related</fullName>
    </submittedName>
</protein>
<accession>A0AAV7YDU3</accession>
<evidence type="ECO:0000313" key="2">
    <source>
        <dbReference type="Proteomes" id="UP001146793"/>
    </source>
</evidence>
<dbReference type="AlphaFoldDB" id="A0AAV7YDU3"/>
<sequence length="282" mass="32151">MISHLLFRSNTFQQKPNHVLLKSYSSQLDLKYIKGIIKNEIASYKSPIGDDLYREPLVAVASSHDPLFFKLKKIVHDKHLMPNDIVPHAKSVISFFLPFSKKVNKSNKADKILPSELWLKMYTETNHLREIIGIRVAQILEAHNYRSSTITRKQTFDESTLTSQWSHKHVAYIAGLGTFGKNHQIITKSGCVGRLQSVITTLELKPTKRPDHEYCLAKSGKECTTCIRACPNSLLNTSEFDKFACYNRLRKNKLYFEKKGNLPKLVCGKCSTNLPCSLKNPI</sequence>
<reference evidence="1" key="1">
    <citation type="submission" date="2022-08" db="EMBL/GenBank/DDBJ databases">
        <title>Novel sulphate-reducing endosymbionts in the free-living metamonad Anaeramoeba.</title>
        <authorList>
            <person name="Jerlstrom-Hultqvist J."/>
            <person name="Cepicka I."/>
            <person name="Gallot-Lavallee L."/>
            <person name="Salas-Leiva D."/>
            <person name="Curtis B.A."/>
            <person name="Zahonova K."/>
            <person name="Pipaliya S."/>
            <person name="Dacks J."/>
            <person name="Roger A.J."/>
        </authorList>
    </citation>
    <scope>NUCLEOTIDE SEQUENCE</scope>
    <source>
        <strain evidence="1">Busselton2</strain>
    </source>
</reference>